<feature type="domain" description="SMP-30/Gluconolactonase/LRE-like region" evidence="2">
    <location>
        <begin position="18"/>
        <end position="260"/>
    </location>
</feature>
<proteinExistence type="inferred from homology"/>
<dbReference type="EMBL" id="JANIDW010000001">
    <property type="protein sequence ID" value="MCX5613872.1"/>
    <property type="molecule type" value="Genomic_DNA"/>
</dbReference>
<accession>A0ABT3W4B3</accession>
<keyword evidence="4" id="KW-1185">Reference proteome</keyword>
<reference evidence="3 4" key="1">
    <citation type="submission" date="2022-07" db="EMBL/GenBank/DDBJ databases">
        <title>Bombella genomes.</title>
        <authorList>
            <person name="Harer L."/>
            <person name="Styblova S."/>
            <person name="Ehrmann M."/>
        </authorList>
    </citation>
    <scope>NUCLEOTIDE SEQUENCE [LARGE SCALE GENOMIC DNA]</scope>
    <source>
        <strain evidence="3 4">TMW 2.2558</strain>
    </source>
</reference>
<dbReference type="RefSeq" id="WP_155573486.1">
    <property type="nucleotide sequence ID" value="NZ_JANIDW010000001.1"/>
</dbReference>
<sequence length="297" mass="32672">MELEYHKPVCLSDLRAMLGEGPVWIAAEQSFYFVDIHSHRVHRYCLADATLKSWNAPNRIGFLLPVSDGTFLAGLPDGLHRFDVKTGYFEHACTIEAEDPDNRLNDGCVDQKGRIWFGTMDEGESRESGALYRVEHKKGQLSVSHWDSGYTVSNGPALSPCGKVLYACDSPRQRIYAFDITEAGELKNKRIFATLTKGYPDGVVTDSEGNLWCGTWAGGQITRFRPDGTMMEPIALPVSNVTKVAFGGVDYKTVFVTTARKGLTPGMAEAQPQAGGIFAFRTDIAGNPQHSFALEPL</sequence>
<dbReference type="Gene3D" id="2.120.10.30">
    <property type="entry name" value="TolB, C-terminal domain"/>
    <property type="match status" value="1"/>
</dbReference>
<organism evidence="3 4">
    <name type="scientific">Bombella saccharophila</name>
    <dbReference type="NCBI Taxonomy" id="2967338"/>
    <lineage>
        <taxon>Bacteria</taxon>
        <taxon>Pseudomonadati</taxon>
        <taxon>Pseudomonadota</taxon>
        <taxon>Alphaproteobacteria</taxon>
        <taxon>Acetobacterales</taxon>
        <taxon>Acetobacteraceae</taxon>
        <taxon>Bombella</taxon>
    </lineage>
</organism>
<name>A0ABT3W4B3_9PROT</name>
<protein>
    <submittedName>
        <fullName evidence="3">SMP-30/gluconolactonase/LRE family protein</fullName>
    </submittedName>
</protein>
<dbReference type="PANTHER" id="PTHR10907:SF47">
    <property type="entry name" value="REGUCALCIN"/>
    <property type="match status" value="1"/>
</dbReference>
<dbReference type="Proteomes" id="UP001165648">
    <property type="component" value="Unassembled WGS sequence"/>
</dbReference>
<dbReference type="SUPFAM" id="SSF63829">
    <property type="entry name" value="Calcium-dependent phosphotriesterase"/>
    <property type="match status" value="1"/>
</dbReference>
<comment type="similarity">
    <text evidence="1">Belongs to the SMP-30/CGR1 family.</text>
</comment>
<dbReference type="InterPro" id="IPR011042">
    <property type="entry name" value="6-blade_b-propeller_TolB-like"/>
</dbReference>
<evidence type="ECO:0000256" key="1">
    <source>
        <dbReference type="ARBA" id="ARBA00008853"/>
    </source>
</evidence>
<dbReference type="Pfam" id="PF08450">
    <property type="entry name" value="SGL"/>
    <property type="match status" value="1"/>
</dbReference>
<dbReference type="InterPro" id="IPR013658">
    <property type="entry name" value="SGL"/>
</dbReference>
<dbReference type="PRINTS" id="PR01790">
    <property type="entry name" value="SMP30FAMILY"/>
</dbReference>
<dbReference type="PANTHER" id="PTHR10907">
    <property type="entry name" value="REGUCALCIN"/>
    <property type="match status" value="1"/>
</dbReference>
<dbReference type="InterPro" id="IPR005511">
    <property type="entry name" value="SMP-30"/>
</dbReference>
<comment type="caution">
    <text evidence="3">The sequence shown here is derived from an EMBL/GenBank/DDBJ whole genome shotgun (WGS) entry which is preliminary data.</text>
</comment>
<evidence type="ECO:0000313" key="3">
    <source>
        <dbReference type="EMBL" id="MCX5613872.1"/>
    </source>
</evidence>
<evidence type="ECO:0000259" key="2">
    <source>
        <dbReference type="Pfam" id="PF08450"/>
    </source>
</evidence>
<gene>
    <name evidence="3" type="ORF">NQF64_01215</name>
</gene>
<evidence type="ECO:0000313" key="4">
    <source>
        <dbReference type="Proteomes" id="UP001165648"/>
    </source>
</evidence>